<dbReference type="Gene3D" id="1.20.90.10">
    <property type="entry name" value="Phospholipase A2 domain"/>
    <property type="match status" value="1"/>
</dbReference>
<dbReference type="PANTHER" id="PTHR12253">
    <property type="entry name" value="RH14732P"/>
    <property type="match status" value="1"/>
</dbReference>
<dbReference type="AlphaFoldDB" id="A0A8J4YEB4"/>
<evidence type="ECO:0000256" key="3">
    <source>
        <dbReference type="ARBA" id="ARBA00023098"/>
    </source>
</evidence>
<keyword evidence="8" id="KW-1185">Reference proteome</keyword>
<feature type="chain" id="PRO_5035278714" evidence="5">
    <location>
        <begin position="29"/>
        <end position="295"/>
    </location>
</feature>
<dbReference type="SUPFAM" id="SSF48619">
    <property type="entry name" value="Phospholipase A2, PLA2"/>
    <property type="match status" value="1"/>
</dbReference>
<evidence type="ECO:0000256" key="1">
    <source>
        <dbReference type="ARBA" id="ARBA00001913"/>
    </source>
</evidence>
<dbReference type="GO" id="GO:0004623">
    <property type="term" value="F:phospholipase A2 activity"/>
    <property type="evidence" value="ECO:0007669"/>
    <property type="project" value="InterPro"/>
</dbReference>
<dbReference type="GO" id="GO:0006644">
    <property type="term" value="P:phospholipid metabolic process"/>
    <property type="evidence" value="ECO:0007669"/>
    <property type="project" value="InterPro"/>
</dbReference>
<comment type="caution">
    <text evidence="7">The sequence shown here is derived from an EMBL/GenBank/DDBJ whole genome shotgun (WGS) entry which is preliminary data.</text>
</comment>
<protein>
    <submittedName>
        <fullName evidence="7">Group 3 secretory phospholipase A2</fullName>
    </submittedName>
</protein>
<organism evidence="7 8">
    <name type="scientific">Chionoecetes opilio</name>
    <name type="common">Atlantic snow crab</name>
    <name type="synonym">Cancer opilio</name>
    <dbReference type="NCBI Taxonomy" id="41210"/>
    <lineage>
        <taxon>Eukaryota</taxon>
        <taxon>Metazoa</taxon>
        <taxon>Ecdysozoa</taxon>
        <taxon>Arthropoda</taxon>
        <taxon>Crustacea</taxon>
        <taxon>Multicrustacea</taxon>
        <taxon>Malacostraca</taxon>
        <taxon>Eumalacostraca</taxon>
        <taxon>Eucarida</taxon>
        <taxon>Decapoda</taxon>
        <taxon>Pleocyemata</taxon>
        <taxon>Brachyura</taxon>
        <taxon>Eubrachyura</taxon>
        <taxon>Majoidea</taxon>
        <taxon>Majidae</taxon>
        <taxon>Chionoecetes</taxon>
    </lineage>
</organism>
<dbReference type="Pfam" id="PF05826">
    <property type="entry name" value="Phospholip_A2_2"/>
    <property type="match status" value="1"/>
</dbReference>
<evidence type="ECO:0000256" key="4">
    <source>
        <dbReference type="SAM" id="MobiDB-lite"/>
    </source>
</evidence>
<keyword evidence="2" id="KW-0442">Lipid degradation</keyword>
<proteinExistence type="predicted"/>
<dbReference type="OrthoDB" id="6075074at2759"/>
<keyword evidence="5" id="KW-0732">Signal</keyword>
<sequence>MSPHCVTSKGLLLLPLLTLLTLLPSLLATSLPNFVAQDDLNDGQHEIRIHYKGVAAKQTSVGRDQGSSSGLVLRQVHHHHRLLTLVYIGEAAEDLSVEGLSLRDCRLSDDAGEVAEFLERFEEDAAVARTGAAGSWSGSFNNITFQHLDQEEELPQYLRPVLHFKNLRAQCREHRRAVKKALRAQRRLEKHNHNHNTDEDQTPTTTTHKHKHHKKQPHSRRKRWILKEFFILPGTKWCGNDDLASTYSDLDGHMGADHCCRKHDKCPLNIAGMNYRYGAYNRHATTVSHCICDLR</sequence>
<dbReference type="EMBL" id="JACEEZ010004415">
    <property type="protein sequence ID" value="KAG0726428.1"/>
    <property type="molecule type" value="Genomic_DNA"/>
</dbReference>
<feature type="region of interest" description="Disordered" evidence="4">
    <location>
        <begin position="188"/>
        <end position="220"/>
    </location>
</feature>
<feature type="compositionally biased region" description="Basic residues" evidence="4">
    <location>
        <begin position="207"/>
        <end position="220"/>
    </location>
</feature>
<evidence type="ECO:0000313" key="8">
    <source>
        <dbReference type="Proteomes" id="UP000770661"/>
    </source>
</evidence>
<dbReference type="Proteomes" id="UP000770661">
    <property type="component" value="Unassembled WGS sequence"/>
</dbReference>
<evidence type="ECO:0000256" key="2">
    <source>
        <dbReference type="ARBA" id="ARBA00022963"/>
    </source>
</evidence>
<dbReference type="GO" id="GO:0016042">
    <property type="term" value="P:lipid catabolic process"/>
    <property type="evidence" value="ECO:0007669"/>
    <property type="project" value="UniProtKB-KW"/>
</dbReference>
<evidence type="ECO:0000256" key="5">
    <source>
        <dbReference type="SAM" id="SignalP"/>
    </source>
</evidence>
<feature type="signal peptide" evidence="5">
    <location>
        <begin position="1"/>
        <end position="28"/>
    </location>
</feature>
<name>A0A8J4YEB4_CHIOP</name>
<feature type="domain" description="Phospholipase A2-like central" evidence="6">
    <location>
        <begin position="231"/>
        <end position="294"/>
    </location>
</feature>
<keyword evidence="3" id="KW-0443">Lipid metabolism</keyword>
<dbReference type="GO" id="GO:0050482">
    <property type="term" value="P:arachidonate secretion"/>
    <property type="evidence" value="ECO:0007669"/>
    <property type="project" value="InterPro"/>
</dbReference>
<comment type="cofactor">
    <cofactor evidence="1">
        <name>Ca(2+)</name>
        <dbReference type="ChEBI" id="CHEBI:29108"/>
    </cofactor>
</comment>
<dbReference type="InterPro" id="IPR016090">
    <property type="entry name" value="PLA2-like_dom"/>
</dbReference>
<reference evidence="7" key="1">
    <citation type="submission" date="2020-07" db="EMBL/GenBank/DDBJ databases">
        <title>The High-quality genome of the commercially important snow crab, Chionoecetes opilio.</title>
        <authorList>
            <person name="Jeong J.-H."/>
            <person name="Ryu S."/>
        </authorList>
    </citation>
    <scope>NUCLEOTIDE SEQUENCE</scope>
    <source>
        <strain evidence="7">MADBK_172401_WGS</strain>
        <tissue evidence="7">Digestive gland</tissue>
    </source>
</reference>
<evidence type="ECO:0000259" key="6">
    <source>
        <dbReference type="Pfam" id="PF05826"/>
    </source>
</evidence>
<gene>
    <name evidence="7" type="primary">PLA2G3</name>
    <name evidence="7" type="ORF">GWK47_036545</name>
</gene>
<dbReference type="InterPro" id="IPR036444">
    <property type="entry name" value="PLipase_A2_dom_sf"/>
</dbReference>
<evidence type="ECO:0000313" key="7">
    <source>
        <dbReference type="EMBL" id="KAG0726428.1"/>
    </source>
</evidence>
<accession>A0A8J4YEB4</accession>